<comment type="caution">
    <text evidence="1">The sequence shown here is derived from an EMBL/GenBank/DDBJ whole genome shotgun (WGS) entry which is preliminary data.</text>
</comment>
<reference evidence="1 2" key="1">
    <citation type="submission" date="2020-08" db="EMBL/GenBank/DDBJ databases">
        <title>Genomic Encyclopedia of Type Strains, Phase IV (KMG-IV): sequencing the most valuable type-strain genomes for metagenomic binning, comparative biology and taxonomic classification.</title>
        <authorList>
            <person name="Goeker M."/>
        </authorList>
    </citation>
    <scope>NUCLEOTIDE SEQUENCE [LARGE SCALE GENOMIC DNA]</scope>
    <source>
        <strain evidence="1 2">DSM 101535</strain>
    </source>
</reference>
<sequence>MKTLADILASPNPGNALVGVPLATLRAWAAQLPAVASTPVAPIVAVVPPSIAA</sequence>
<protein>
    <submittedName>
        <fullName evidence="1">Uncharacterized protein</fullName>
    </submittedName>
</protein>
<gene>
    <name evidence="1" type="ORF">FHS97_003056</name>
</gene>
<dbReference type="RefSeq" id="WP_184039796.1">
    <property type="nucleotide sequence ID" value="NZ_BAABAR010000018.1"/>
</dbReference>
<evidence type="ECO:0000313" key="1">
    <source>
        <dbReference type="EMBL" id="MBB5727102.1"/>
    </source>
</evidence>
<proteinExistence type="predicted"/>
<organism evidence="1 2">
    <name type="scientific">Sphingomonas endophytica</name>
    <dbReference type="NCBI Taxonomy" id="869719"/>
    <lineage>
        <taxon>Bacteria</taxon>
        <taxon>Pseudomonadati</taxon>
        <taxon>Pseudomonadota</taxon>
        <taxon>Alphaproteobacteria</taxon>
        <taxon>Sphingomonadales</taxon>
        <taxon>Sphingomonadaceae</taxon>
        <taxon>Sphingomonas</taxon>
    </lineage>
</organism>
<keyword evidence="2" id="KW-1185">Reference proteome</keyword>
<evidence type="ECO:0000313" key="2">
    <source>
        <dbReference type="Proteomes" id="UP000560131"/>
    </source>
</evidence>
<dbReference type="EMBL" id="JACIJN010000011">
    <property type="protein sequence ID" value="MBB5727102.1"/>
    <property type="molecule type" value="Genomic_DNA"/>
</dbReference>
<name>A0ABR6N8H5_9SPHN</name>
<accession>A0ABR6N8H5</accession>
<dbReference type="Proteomes" id="UP000560131">
    <property type="component" value="Unassembled WGS sequence"/>
</dbReference>